<comment type="cofactor">
    <cofactor evidence="9">
        <name>[2Fe-2S] cluster</name>
        <dbReference type="ChEBI" id="CHEBI:190135"/>
    </cofactor>
    <text evidence="9">Binds 1 [2Fe-2S] cluster.</text>
</comment>
<evidence type="ECO:0000259" key="11">
    <source>
        <dbReference type="PROSITE" id="PS51379"/>
    </source>
</evidence>
<feature type="domain" description="4Fe-4S ferredoxin-type" evidence="11">
    <location>
        <begin position="130"/>
        <end position="150"/>
    </location>
</feature>
<dbReference type="InterPro" id="IPR050573">
    <property type="entry name" value="SDH/FRD_Iron-Sulfur"/>
</dbReference>
<evidence type="ECO:0000256" key="1">
    <source>
        <dbReference type="ARBA" id="ARBA00005163"/>
    </source>
</evidence>
<sequence length="229" mass="25156">MSEPLRVRVARSDPAARTDFEVAWTPPMTVLDVLLAIQRDHDPSLGFRFSCRVAMCGTCTLRVNGSSVLACQTKVEPGRLRIDPMAGFPIVRDLIVDVGAFWREWAAVTPYLVPRDGLDEPAVIPPDTPERRRIDPSLDCITCGACFSSCAIADDRRDFIGPAALNRAMVLIADSRDAGGEERLDVVTRAQGVDRCHYVYGCTHACPKGLDPAGAIRALRRWRTHGLPD</sequence>
<dbReference type="Pfam" id="PF13183">
    <property type="entry name" value="Fer4_8"/>
    <property type="match status" value="1"/>
</dbReference>
<dbReference type="InterPro" id="IPR025192">
    <property type="entry name" value="Succ_DH/fum_Rdtase_N"/>
</dbReference>
<evidence type="ECO:0000256" key="3">
    <source>
        <dbReference type="ARBA" id="ARBA00022485"/>
    </source>
</evidence>
<name>A0ABP8QG41_9ACTN</name>
<dbReference type="PROSITE" id="PS51085">
    <property type="entry name" value="2FE2S_FER_2"/>
    <property type="match status" value="1"/>
</dbReference>
<comment type="cofactor">
    <cofactor evidence="9">
        <name>[4Fe-4S] cluster</name>
        <dbReference type="ChEBI" id="CHEBI:49883"/>
    </cofactor>
    <text evidence="9">Binds 1 [4Fe-4S] cluster.</text>
</comment>
<keyword evidence="4 9" id="KW-0001">2Fe-2S</keyword>
<comment type="cofactor">
    <cofactor evidence="9">
        <name>[3Fe-4S] cluster</name>
        <dbReference type="ChEBI" id="CHEBI:21137"/>
    </cofactor>
    <text evidence="9">Binds 1 [3Fe-4S] cluster.</text>
</comment>
<protein>
    <recommendedName>
        <fullName evidence="9">Fumarate reductase iron-sulfur subunit</fullName>
        <ecNumber evidence="9">1.3.5.1</ecNumber>
    </recommendedName>
</protein>
<evidence type="ECO:0000313" key="13">
    <source>
        <dbReference type="Proteomes" id="UP001500503"/>
    </source>
</evidence>
<evidence type="ECO:0000256" key="5">
    <source>
        <dbReference type="ARBA" id="ARBA00022723"/>
    </source>
</evidence>
<dbReference type="CDD" id="cd00207">
    <property type="entry name" value="fer2"/>
    <property type="match status" value="1"/>
</dbReference>
<dbReference type="InterPro" id="IPR004489">
    <property type="entry name" value="Succ_DH/fum_Rdtase_Fe-S"/>
</dbReference>
<dbReference type="InterPro" id="IPR012675">
    <property type="entry name" value="Beta-grasp_dom_sf"/>
</dbReference>
<comment type="similarity">
    <text evidence="2 9">Belongs to the succinate dehydrogenase/fumarate reductase iron-sulfur protein family.</text>
</comment>
<evidence type="ECO:0000256" key="6">
    <source>
        <dbReference type="ARBA" id="ARBA00023002"/>
    </source>
</evidence>
<dbReference type="PANTHER" id="PTHR11921:SF29">
    <property type="entry name" value="SUCCINATE DEHYDROGENASE [UBIQUINONE] IRON-SULFUR SUBUNIT, MITOCHONDRIAL"/>
    <property type="match status" value="1"/>
</dbReference>
<dbReference type="Proteomes" id="UP001500503">
    <property type="component" value="Unassembled WGS sequence"/>
</dbReference>
<dbReference type="NCBIfam" id="TIGR00384">
    <property type="entry name" value="dhsB"/>
    <property type="match status" value="1"/>
</dbReference>
<evidence type="ECO:0000256" key="4">
    <source>
        <dbReference type="ARBA" id="ARBA00022714"/>
    </source>
</evidence>
<keyword evidence="13" id="KW-1185">Reference proteome</keyword>
<dbReference type="PROSITE" id="PS00197">
    <property type="entry name" value="2FE2S_FER_1"/>
    <property type="match status" value="1"/>
</dbReference>
<dbReference type="PANTHER" id="PTHR11921">
    <property type="entry name" value="SUCCINATE DEHYDROGENASE IRON-SULFUR PROTEIN"/>
    <property type="match status" value="1"/>
</dbReference>
<dbReference type="InterPro" id="IPR001041">
    <property type="entry name" value="2Fe-2S_ferredoxin-type"/>
</dbReference>
<dbReference type="InterPro" id="IPR017896">
    <property type="entry name" value="4Fe4S_Fe-S-bd"/>
</dbReference>
<dbReference type="EMBL" id="BAABHF010000026">
    <property type="protein sequence ID" value="GAA4501479.1"/>
    <property type="molecule type" value="Genomic_DNA"/>
</dbReference>
<accession>A0ABP8QG41</accession>
<evidence type="ECO:0000256" key="8">
    <source>
        <dbReference type="ARBA" id="ARBA00023014"/>
    </source>
</evidence>
<organism evidence="12 13">
    <name type="scientific">Actinoallomurus oryzae</name>
    <dbReference type="NCBI Taxonomy" id="502180"/>
    <lineage>
        <taxon>Bacteria</taxon>
        <taxon>Bacillati</taxon>
        <taxon>Actinomycetota</taxon>
        <taxon>Actinomycetes</taxon>
        <taxon>Streptosporangiales</taxon>
        <taxon>Thermomonosporaceae</taxon>
        <taxon>Actinoallomurus</taxon>
    </lineage>
</organism>
<dbReference type="EC" id="1.3.5.1" evidence="9"/>
<keyword evidence="9" id="KW-0003">3Fe-4S</keyword>
<dbReference type="Pfam" id="PF13085">
    <property type="entry name" value="Fer2_3"/>
    <property type="match status" value="1"/>
</dbReference>
<dbReference type="RefSeq" id="WP_329236035.1">
    <property type="nucleotide sequence ID" value="NZ_BAABHF010000026.1"/>
</dbReference>
<dbReference type="InterPro" id="IPR009051">
    <property type="entry name" value="Helical_ferredxn"/>
</dbReference>
<evidence type="ECO:0000256" key="7">
    <source>
        <dbReference type="ARBA" id="ARBA00023004"/>
    </source>
</evidence>
<dbReference type="Gene3D" id="1.10.1060.10">
    <property type="entry name" value="Alpha-helical ferredoxin"/>
    <property type="match status" value="1"/>
</dbReference>
<comment type="catalytic activity">
    <reaction evidence="9">
        <text>a menaquinone + succinate = a menaquinol + fumarate</text>
        <dbReference type="Rhea" id="RHEA:27834"/>
        <dbReference type="Rhea" id="RHEA-COMP:9537"/>
        <dbReference type="Rhea" id="RHEA-COMP:9539"/>
        <dbReference type="ChEBI" id="CHEBI:16374"/>
        <dbReference type="ChEBI" id="CHEBI:18151"/>
        <dbReference type="ChEBI" id="CHEBI:29806"/>
        <dbReference type="ChEBI" id="CHEBI:30031"/>
        <dbReference type="EC" id="1.3.5.1"/>
    </reaction>
</comment>
<comment type="pathway">
    <text evidence="1">Carbohydrate metabolism; tricarboxylic acid cycle.</text>
</comment>
<proteinExistence type="inferred from homology"/>
<keyword evidence="5 9" id="KW-0479">Metal-binding</keyword>
<dbReference type="InterPro" id="IPR036010">
    <property type="entry name" value="2Fe-2S_ferredoxin-like_sf"/>
</dbReference>
<dbReference type="InterPro" id="IPR006058">
    <property type="entry name" value="2Fe2S_fd_BS"/>
</dbReference>
<keyword evidence="3 9" id="KW-0004">4Fe-4S</keyword>
<keyword evidence="6" id="KW-0560">Oxidoreductase</keyword>
<dbReference type="SUPFAM" id="SSF54292">
    <property type="entry name" value="2Fe-2S ferredoxin-like"/>
    <property type="match status" value="1"/>
</dbReference>
<gene>
    <name evidence="12" type="ORF">GCM10023191_051570</name>
</gene>
<evidence type="ECO:0000259" key="10">
    <source>
        <dbReference type="PROSITE" id="PS51085"/>
    </source>
</evidence>
<evidence type="ECO:0000256" key="2">
    <source>
        <dbReference type="ARBA" id="ARBA00009433"/>
    </source>
</evidence>
<comment type="caution">
    <text evidence="12">The sequence shown here is derived from an EMBL/GenBank/DDBJ whole genome shotgun (WGS) entry which is preliminary data.</text>
</comment>
<evidence type="ECO:0000313" key="12">
    <source>
        <dbReference type="EMBL" id="GAA4501479.1"/>
    </source>
</evidence>
<feature type="domain" description="2Fe-2S ferredoxin-type" evidence="10">
    <location>
        <begin position="5"/>
        <end position="88"/>
    </location>
</feature>
<dbReference type="Gene3D" id="3.10.20.30">
    <property type="match status" value="1"/>
</dbReference>
<keyword evidence="7 9" id="KW-0408">Iron</keyword>
<evidence type="ECO:0000256" key="9">
    <source>
        <dbReference type="RuleBase" id="RU361237"/>
    </source>
</evidence>
<dbReference type="PROSITE" id="PS51379">
    <property type="entry name" value="4FE4S_FER_2"/>
    <property type="match status" value="1"/>
</dbReference>
<dbReference type="SUPFAM" id="SSF46548">
    <property type="entry name" value="alpha-helical ferredoxin"/>
    <property type="match status" value="1"/>
</dbReference>
<keyword evidence="8 9" id="KW-0411">Iron-sulfur</keyword>
<reference evidence="13" key="1">
    <citation type="journal article" date="2019" name="Int. J. Syst. Evol. Microbiol.">
        <title>The Global Catalogue of Microorganisms (GCM) 10K type strain sequencing project: providing services to taxonomists for standard genome sequencing and annotation.</title>
        <authorList>
            <consortium name="The Broad Institute Genomics Platform"/>
            <consortium name="The Broad Institute Genome Sequencing Center for Infectious Disease"/>
            <person name="Wu L."/>
            <person name="Ma J."/>
        </authorList>
    </citation>
    <scope>NUCLEOTIDE SEQUENCE [LARGE SCALE GENOMIC DNA]</scope>
    <source>
        <strain evidence="13">JCM 17933</strain>
    </source>
</reference>